<keyword evidence="3 5" id="KW-1133">Transmembrane helix</keyword>
<dbReference type="GO" id="GO:0016020">
    <property type="term" value="C:membrane"/>
    <property type="evidence" value="ECO:0007669"/>
    <property type="project" value="UniProtKB-SubCell"/>
</dbReference>
<dbReference type="PANTHER" id="PTHR22950">
    <property type="entry name" value="AMINO ACID TRANSPORTER"/>
    <property type="match status" value="1"/>
</dbReference>
<dbReference type="InterPro" id="IPR013057">
    <property type="entry name" value="AA_transpt_TM"/>
</dbReference>
<dbReference type="GO" id="GO:0015179">
    <property type="term" value="F:L-amino acid transmembrane transporter activity"/>
    <property type="evidence" value="ECO:0007669"/>
    <property type="project" value="TreeGrafter"/>
</dbReference>
<organism evidence="7 8">
    <name type="scientific">Littorina saxatilis</name>
    <dbReference type="NCBI Taxonomy" id="31220"/>
    <lineage>
        <taxon>Eukaryota</taxon>
        <taxon>Metazoa</taxon>
        <taxon>Spiralia</taxon>
        <taxon>Lophotrochozoa</taxon>
        <taxon>Mollusca</taxon>
        <taxon>Gastropoda</taxon>
        <taxon>Caenogastropoda</taxon>
        <taxon>Littorinimorpha</taxon>
        <taxon>Littorinoidea</taxon>
        <taxon>Littorinidae</taxon>
        <taxon>Littorina</taxon>
    </lineage>
</organism>
<sequence>MSIQVNAESGELTPLVDIDVTTPQRQKGSSWLSSAFLVVNAALGAGLLNFPQAYHQAGGVVVAIVIQSVFLVFIVVAIFTLGYSSDKKQSENYQDTVFAVCGTKARNACALSILLYCFGTCITFLIIIGDQWEEFFLFVDKSTFCNDSPIYMNRTFTIIVTSCLFIMPMIYPQRIDFLIYASMIGVVGILYVVGLVTIKYFLPHPEPGPVKTSPDSWIDVFLVVPDICFAYQCHVSIIPIYSCMEKRNLKEFSKTVTLAMILCVLTYTVTAALGYLMFGDKITSDILLSFQPDVPTLIAVILIAVKTYTTYPILLFCGRAAFDCLWIALWKMTDEQIIARERPRRLTVSTIWFAITLLLAVFIPNIGVVIQILGAFAAIFIFIFPGMCLLKVMVEREETTRWVKFILYFSIAFIVLGAFIFGLTLTQALMADIKNHGAKADKSRFTC</sequence>
<feature type="transmembrane region" description="Helical" evidence="5">
    <location>
        <begin position="60"/>
        <end position="83"/>
    </location>
</feature>
<evidence type="ECO:0000313" key="8">
    <source>
        <dbReference type="Proteomes" id="UP001374579"/>
    </source>
</evidence>
<keyword evidence="8" id="KW-1185">Reference proteome</keyword>
<evidence type="ECO:0000259" key="6">
    <source>
        <dbReference type="Pfam" id="PF01490"/>
    </source>
</evidence>
<comment type="subcellular location">
    <subcellularLocation>
        <location evidence="1">Membrane</location>
        <topology evidence="1">Multi-pass membrane protein</topology>
    </subcellularLocation>
</comment>
<name>A0AAN9GMR8_9CAEN</name>
<dbReference type="AlphaFoldDB" id="A0AAN9GMR8"/>
<feature type="domain" description="Amino acid transporter transmembrane" evidence="6">
    <location>
        <begin position="28"/>
        <end position="428"/>
    </location>
</feature>
<evidence type="ECO:0000256" key="5">
    <source>
        <dbReference type="SAM" id="Phobius"/>
    </source>
</evidence>
<keyword evidence="2 5" id="KW-0812">Transmembrane</keyword>
<evidence type="ECO:0000256" key="2">
    <source>
        <dbReference type="ARBA" id="ARBA00022692"/>
    </source>
</evidence>
<feature type="transmembrane region" description="Helical" evidence="5">
    <location>
        <begin position="256"/>
        <end position="278"/>
    </location>
</feature>
<dbReference type="Pfam" id="PF01490">
    <property type="entry name" value="Aa_trans"/>
    <property type="match status" value="1"/>
</dbReference>
<reference evidence="7 8" key="1">
    <citation type="submission" date="2024-02" db="EMBL/GenBank/DDBJ databases">
        <title>Chromosome-scale genome assembly of the rough periwinkle Littorina saxatilis.</title>
        <authorList>
            <person name="De Jode A."/>
            <person name="Faria R."/>
            <person name="Formenti G."/>
            <person name="Sims Y."/>
            <person name="Smith T.P."/>
            <person name="Tracey A."/>
            <person name="Wood J.M.D."/>
            <person name="Zagrodzka Z.B."/>
            <person name="Johannesson K."/>
            <person name="Butlin R.K."/>
            <person name="Leder E.H."/>
        </authorList>
    </citation>
    <scope>NUCLEOTIDE SEQUENCE [LARGE SCALE GENOMIC DNA]</scope>
    <source>
        <strain evidence="7">Snail1</strain>
        <tissue evidence="7">Muscle</tissue>
    </source>
</reference>
<dbReference type="PANTHER" id="PTHR22950:SF652">
    <property type="entry name" value="TRANSMEMBRANE AMINO ACID TRANSPORTER FAMILY PROTEIN"/>
    <property type="match status" value="1"/>
</dbReference>
<feature type="transmembrane region" description="Helical" evidence="5">
    <location>
        <begin position="108"/>
        <end position="129"/>
    </location>
</feature>
<proteinExistence type="predicted"/>
<comment type="caution">
    <text evidence="7">The sequence shown here is derived from an EMBL/GenBank/DDBJ whole genome shotgun (WGS) entry which is preliminary data.</text>
</comment>
<evidence type="ECO:0000256" key="1">
    <source>
        <dbReference type="ARBA" id="ARBA00004141"/>
    </source>
</evidence>
<feature type="transmembrane region" description="Helical" evidence="5">
    <location>
        <begin position="149"/>
        <end position="170"/>
    </location>
</feature>
<protein>
    <recommendedName>
        <fullName evidence="6">Amino acid transporter transmembrane domain-containing protein</fullName>
    </recommendedName>
</protein>
<feature type="transmembrane region" description="Helical" evidence="5">
    <location>
        <begin position="369"/>
        <end position="393"/>
    </location>
</feature>
<gene>
    <name evidence="7" type="ORF">V1264_000434</name>
</gene>
<feature type="transmembrane region" description="Helical" evidence="5">
    <location>
        <begin position="31"/>
        <end position="48"/>
    </location>
</feature>
<evidence type="ECO:0000256" key="3">
    <source>
        <dbReference type="ARBA" id="ARBA00022989"/>
    </source>
</evidence>
<accession>A0AAN9GMR8</accession>
<keyword evidence="4 5" id="KW-0472">Membrane</keyword>
<dbReference type="EMBL" id="JBAMIC010000001">
    <property type="protein sequence ID" value="KAK7114363.1"/>
    <property type="molecule type" value="Genomic_DNA"/>
</dbReference>
<feature type="transmembrane region" description="Helical" evidence="5">
    <location>
        <begin position="405"/>
        <end position="425"/>
    </location>
</feature>
<evidence type="ECO:0000256" key="4">
    <source>
        <dbReference type="ARBA" id="ARBA00023136"/>
    </source>
</evidence>
<feature type="transmembrane region" description="Helical" evidence="5">
    <location>
        <begin position="298"/>
        <end position="322"/>
    </location>
</feature>
<feature type="transmembrane region" description="Helical" evidence="5">
    <location>
        <begin position="177"/>
        <end position="202"/>
    </location>
</feature>
<feature type="transmembrane region" description="Helical" evidence="5">
    <location>
        <begin position="222"/>
        <end position="244"/>
    </location>
</feature>
<dbReference type="Proteomes" id="UP001374579">
    <property type="component" value="Unassembled WGS sequence"/>
</dbReference>
<feature type="transmembrane region" description="Helical" evidence="5">
    <location>
        <begin position="346"/>
        <end position="363"/>
    </location>
</feature>
<evidence type="ECO:0000313" key="7">
    <source>
        <dbReference type="EMBL" id="KAK7114363.1"/>
    </source>
</evidence>